<keyword evidence="1" id="KW-0472">Membrane</keyword>
<dbReference type="RefSeq" id="WP_133418380.1">
    <property type="nucleotide sequence ID" value="NZ_SCWD01000006.1"/>
</dbReference>
<feature type="transmembrane region" description="Helical" evidence="1">
    <location>
        <begin position="12"/>
        <end position="28"/>
    </location>
</feature>
<proteinExistence type="predicted"/>
<comment type="caution">
    <text evidence="3">The sequence shown here is derived from an EMBL/GenBank/DDBJ whole genome shotgun (WGS) entry which is preliminary data.</text>
</comment>
<protein>
    <recommendedName>
        <fullName evidence="2">CD-NTase-associated protein 16 NUDIX domain-containing protein</fullName>
    </recommendedName>
</protein>
<dbReference type="InterPro" id="IPR040829">
    <property type="entry name" value="Cap16_NUDIX"/>
</dbReference>
<organism evidence="3 4">
    <name type="scientific">Macrococcus carouselicus</name>
    <dbReference type="NCBI Taxonomy" id="69969"/>
    <lineage>
        <taxon>Bacteria</taxon>
        <taxon>Bacillati</taxon>
        <taxon>Bacillota</taxon>
        <taxon>Bacilli</taxon>
        <taxon>Bacillales</taxon>
        <taxon>Staphylococcaceae</taxon>
        <taxon>Macrococcus</taxon>
    </lineage>
</organism>
<evidence type="ECO:0000313" key="3">
    <source>
        <dbReference type="EMBL" id="TDL95532.1"/>
    </source>
</evidence>
<sequence>MKKYSYRKKLMKTVGLLTIWLISVWFIYYTNEREMSFGEAMANLIAGSIISYLVASISQLTDNTSWKSSQSTLKKNGEINDDSAIRISFAYLFRIKIDGHYFLVPNSRSGKYQPVGGAYKFYKKEAEYMAYHFSAENDNRIAVDEVTKMDYRLLVKSRDLKKFIRRFDKTSYREDVSDLSREFVEEIFSTGILDRETFGDLTYRFVGRHMTDVEYGRTFSHYELLLADIIEVRLTDRQEELFRDLMRQKSDKYLFASADEINSLGVNYVTQELDDNIANHTPKILSENTDDLIMRNRHQSSVTVRL</sequence>
<keyword evidence="1" id="KW-0812">Transmembrane</keyword>
<feature type="domain" description="CD-NTase-associated protein 16 NUDIX" evidence="2">
    <location>
        <begin position="85"/>
        <end position="285"/>
    </location>
</feature>
<reference evidence="3 4" key="1">
    <citation type="submission" date="2019-01" db="EMBL/GenBank/DDBJ databases">
        <title>Draft genome sequences of the type strains of six Macrococcus species.</title>
        <authorList>
            <person name="Mazhar S."/>
            <person name="Altermann E."/>
            <person name="Hill C."/>
            <person name="Mcauliffe O."/>
        </authorList>
    </citation>
    <scope>NUCLEOTIDE SEQUENCE [LARGE SCALE GENOMIC DNA]</scope>
    <source>
        <strain evidence="3 4">ATCC 51828</strain>
    </source>
</reference>
<dbReference type="EMBL" id="SCWD01000006">
    <property type="protein sequence ID" value="TDL95532.1"/>
    <property type="molecule type" value="Genomic_DNA"/>
</dbReference>
<keyword evidence="1" id="KW-1133">Transmembrane helix</keyword>
<evidence type="ECO:0000259" key="2">
    <source>
        <dbReference type="Pfam" id="PF18167"/>
    </source>
</evidence>
<dbReference type="Proteomes" id="UP000295280">
    <property type="component" value="Unassembled WGS sequence"/>
</dbReference>
<accession>A0A9Q8CK97</accession>
<keyword evidence="4" id="KW-1185">Reference proteome</keyword>
<gene>
    <name evidence="3" type="ORF">ERX40_10135</name>
</gene>
<dbReference type="Pfam" id="PF18167">
    <property type="entry name" value="Sa_NUDIX"/>
    <property type="match status" value="1"/>
</dbReference>
<evidence type="ECO:0000313" key="4">
    <source>
        <dbReference type="Proteomes" id="UP000295280"/>
    </source>
</evidence>
<dbReference type="OrthoDB" id="791606at2"/>
<evidence type="ECO:0000256" key="1">
    <source>
        <dbReference type="SAM" id="Phobius"/>
    </source>
</evidence>
<dbReference type="AlphaFoldDB" id="A0A9Q8CK97"/>
<name>A0A9Q8CK97_9STAP</name>